<feature type="non-terminal residue" evidence="1">
    <location>
        <position position="1"/>
    </location>
</feature>
<keyword evidence="2" id="KW-1185">Reference proteome</keyword>
<comment type="caution">
    <text evidence="1">The sequence shown here is derived from an EMBL/GenBank/DDBJ whole genome shotgun (WGS) entry which is preliminary data.</text>
</comment>
<reference evidence="1" key="1">
    <citation type="submission" date="2021-02" db="EMBL/GenBank/DDBJ databases">
        <authorList>
            <consortium name="DOE Joint Genome Institute"/>
            <person name="Ahrendt S."/>
            <person name="Looney B.P."/>
            <person name="Miyauchi S."/>
            <person name="Morin E."/>
            <person name="Drula E."/>
            <person name="Courty P.E."/>
            <person name="Chicoki N."/>
            <person name="Fauchery L."/>
            <person name="Kohler A."/>
            <person name="Kuo A."/>
            <person name="Labutti K."/>
            <person name="Pangilinan J."/>
            <person name="Lipzen A."/>
            <person name="Riley R."/>
            <person name="Andreopoulos W."/>
            <person name="He G."/>
            <person name="Johnson J."/>
            <person name="Barry K.W."/>
            <person name="Grigoriev I.V."/>
            <person name="Nagy L."/>
            <person name="Hibbett D."/>
            <person name="Henrissat B."/>
            <person name="Matheny P.B."/>
            <person name="Labbe J."/>
            <person name="Martin F."/>
        </authorList>
    </citation>
    <scope>NUCLEOTIDE SEQUENCE</scope>
    <source>
        <strain evidence="1">EC-137</strain>
    </source>
</reference>
<gene>
    <name evidence="1" type="ORF">K488DRAFT_9215</name>
</gene>
<reference evidence="1" key="2">
    <citation type="journal article" date="2022" name="New Phytol.">
        <title>Evolutionary transition to the ectomycorrhizal habit in the genomes of a hyperdiverse lineage of mushroom-forming fungi.</title>
        <authorList>
            <person name="Looney B."/>
            <person name="Miyauchi S."/>
            <person name="Morin E."/>
            <person name="Drula E."/>
            <person name="Courty P.E."/>
            <person name="Kohler A."/>
            <person name="Kuo A."/>
            <person name="LaButti K."/>
            <person name="Pangilinan J."/>
            <person name="Lipzen A."/>
            <person name="Riley R."/>
            <person name="Andreopoulos W."/>
            <person name="He G."/>
            <person name="Johnson J."/>
            <person name="Nolan M."/>
            <person name="Tritt A."/>
            <person name="Barry K.W."/>
            <person name="Grigoriev I.V."/>
            <person name="Nagy L.G."/>
            <person name="Hibbett D."/>
            <person name="Henrissat B."/>
            <person name="Matheny P.B."/>
            <person name="Labbe J."/>
            <person name="Martin F.M."/>
        </authorList>
    </citation>
    <scope>NUCLEOTIDE SEQUENCE</scope>
    <source>
        <strain evidence="1">EC-137</strain>
    </source>
</reference>
<dbReference type="Proteomes" id="UP000814128">
    <property type="component" value="Unassembled WGS sequence"/>
</dbReference>
<name>A0ACB8QQV5_9AGAM</name>
<protein>
    <submittedName>
        <fullName evidence="1">Uncharacterized protein</fullName>
    </submittedName>
</protein>
<dbReference type="EMBL" id="MU273507">
    <property type="protein sequence ID" value="KAI0034047.1"/>
    <property type="molecule type" value="Genomic_DNA"/>
</dbReference>
<accession>A0ACB8QQV5</accession>
<evidence type="ECO:0000313" key="2">
    <source>
        <dbReference type="Proteomes" id="UP000814128"/>
    </source>
</evidence>
<sequence length="162" mass="18543">WIPPGPDFSLSIPGEPVLALWKKKRNEWWPARIEEYLPPLTKSDSPNYRITYMDGSVGDVSRDQFYTWLEPEFHTYYRVPAFPAPSPDDFVMLPLRHQLAYIFPILRAVLANRYSPCKSRHDQFMQGGAKRAALRREGSSIGNMTTTTAQAFGNLVYCWAAG</sequence>
<feature type="non-terminal residue" evidence="1">
    <location>
        <position position="162"/>
    </location>
</feature>
<evidence type="ECO:0000313" key="1">
    <source>
        <dbReference type="EMBL" id="KAI0034047.1"/>
    </source>
</evidence>
<proteinExistence type="predicted"/>
<organism evidence="1 2">
    <name type="scientific">Vararia minispora EC-137</name>
    <dbReference type="NCBI Taxonomy" id="1314806"/>
    <lineage>
        <taxon>Eukaryota</taxon>
        <taxon>Fungi</taxon>
        <taxon>Dikarya</taxon>
        <taxon>Basidiomycota</taxon>
        <taxon>Agaricomycotina</taxon>
        <taxon>Agaricomycetes</taxon>
        <taxon>Russulales</taxon>
        <taxon>Lachnocladiaceae</taxon>
        <taxon>Vararia</taxon>
    </lineage>
</organism>